<dbReference type="RefSeq" id="WP_093516778.1">
    <property type="nucleotide sequence ID" value="NZ_FOSK01000001.1"/>
</dbReference>
<keyword evidence="2" id="KW-1133">Transmembrane helix</keyword>
<keyword evidence="2" id="KW-0472">Membrane</keyword>
<feature type="coiled-coil region" evidence="1">
    <location>
        <begin position="353"/>
        <end position="402"/>
    </location>
</feature>
<feature type="transmembrane region" description="Helical" evidence="2">
    <location>
        <begin position="20"/>
        <end position="39"/>
    </location>
</feature>
<evidence type="ECO:0000256" key="1">
    <source>
        <dbReference type="SAM" id="Coils"/>
    </source>
</evidence>
<reference evidence="3 4" key="1">
    <citation type="submission" date="2016-10" db="EMBL/GenBank/DDBJ databases">
        <authorList>
            <person name="Varghese N."/>
            <person name="Submissions S."/>
        </authorList>
    </citation>
    <scope>NUCLEOTIDE SEQUENCE [LARGE SCALE GENOMIC DNA]</scope>
    <source>
        <strain evidence="3 4">DSM 16392</strain>
    </source>
</reference>
<comment type="caution">
    <text evidence="3">The sequence shown here is derived from an EMBL/GenBank/DDBJ whole genome shotgun (WGS) entry which is preliminary data.</text>
</comment>
<feature type="transmembrane region" description="Helical" evidence="2">
    <location>
        <begin position="51"/>
        <end position="75"/>
    </location>
</feature>
<keyword evidence="2" id="KW-0812">Transmembrane</keyword>
<organism evidence="3 4">
    <name type="scientific">Pseudovibrio ascidiaceicola</name>
    <dbReference type="NCBI Taxonomy" id="285279"/>
    <lineage>
        <taxon>Bacteria</taxon>
        <taxon>Pseudomonadati</taxon>
        <taxon>Pseudomonadota</taxon>
        <taxon>Alphaproteobacteria</taxon>
        <taxon>Hyphomicrobiales</taxon>
        <taxon>Stappiaceae</taxon>
        <taxon>Pseudovibrio</taxon>
    </lineage>
</organism>
<evidence type="ECO:0000256" key="2">
    <source>
        <dbReference type="SAM" id="Phobius"/>
    </source>
</evidence>
<dbReference type="Proteomes" id="UP000199598">
    <property type="component" value="Unassembled WGS sequence"/>
</dbReference>
<gene>
    <name evidence="3" type="ORF">SAMN04488518_101745</name>
</gene>
<dbReference type="EMBL" id="FOSK01000001">
    <property type="protein sequence ID" value="SFK01050.1"/>
    <property type="molecule type" value="Genomic_DNA"/>
</dbReference>
<name>A0A1I3W0U7_9HYPH</name>
<dbReference type="Gene3D" id="1.20.120.20">
    <property type="entry name" value="Apolipoprotein"/>
    <property type="match status" value="1"/>
</dbReference>
<evidence type="ECO:0000313" key="4">
    <source>
        <dbReference type="Proteomes" id="UP000199598"/>
    </source>
</evidence>
<accession>A0A1I3W0U7</accession>
<proteinExistence type="predicted"/>
<keyword evidence="4" id="KW-1185">Reference proteome</keyword>
<feature type="transmembrane region" description="Helical" evidence="2">
    <location>
        <begin position="87"/>
        <end position="108"/>
    </location>
</feature>
<protein>
    <recommendedName>
        <fullName evidence="5">MotA/TolQ/ExbB proton channel domain-containing protein</fullName>
    </recommendedName>
</protein>
<evidence type="ECO:0000313" key="3">
    <source>
        <dbReference type="EMBL" id="SFK01050.1"/>
    </source>
</evidence>
<keyword evidence="1" id="KW-0175">Coiled coil</keyword>
<sequence length="484" mass="54231">MFYKETFLKLYESTVADPVAVFFIVLIIGLFLFSLLGSFKQIRFFSKLSPIAPNLLTTIGIFGTFFGITLGLTNFDVSNIDGSVPELLAGLKIAFITSIVGISTSIMLKAFQNQITKAELVGQIGPQEIYSLLQRIEVTGRENSEMLQENLSDIRKVISSDGESSLLTQLQKLRSEAKDGQNELITEFKNFAKHMTENNQKAIIEALQEVIRDFNNNLTEQFGDNFKQLNAAVEKLVIWQENYKEHIDKTEERIQATLSSLEAALSAVQSCAETLATIREHTEAIPAAVQPLPELAGSLNSQISVMEKHLETLALLRDKAVTAFPVIENNLELITTKLGEHVDQAVQRSSETLARHTENYKTLEEGFEGLQRQASNAQQEFNEKLSTTLNNVNAQVTEAVKKHGELIESNAKAAQNTIQESWSKTDAELEKQMQMFDKQMSQELERAIEQLGTRLASLSEKFVQDYEPLTRELHKLVNLARQVA</sequence>
<evidence type="ECO:0008006" key="5">
    <source>
        <dbReference type="Google" id="ProtNLM"/>
    </source>
</evidence>